<dbReference type="GeneID" id="111086029"/>
<keyword evidence="1" id="KW-0732">Signal</keyword>
<organism evidence="2 3">
    <name type="scientific">Limulus polyphemus</name>
    <name type="common">Atlantic horseshoe crab</name>
    <dbReference type="NCBI Taxonomy" id="6850"/>
    <lineage>
        <taxon>Eukaryota</taxon>
        <taxon>Metazoa</taxon>
        <taxon>Ecdysozoa</taxon>
        <taxon>Arthropoda</taxon>
        <taxon>Chelicerata</taxon>
        <taxon>Merostomata</taxon>
        <taxon>Xiphosura</taxon>
        <taxon>Limulidae</taxon>
        <taxon>Limulus</taxon>
    </lineage>
</organism>
<name>A0ABM1SHD6_LIMPO</name>
<keyword evidence="2" id="KW-1185">Reference proteome</keyword>
<sequence length="111" mass="12568">MKILILTALILTFSVVVLSEPPIPPVCRLTLDKMEKYMTCAREKSPAWFFKEYDDCKNEVMPGTNDVEALGKICKGEETGMTLIMCIGPAIRQIEEELKQVEEECLRLVEA</sequence>
<dbReference type="Proteomes" id="UP000694941">
    <property type="component" value="Unplaced"/>
</dbReference>
<gene>
    <name evidence="3" type="primary">LOC111086029</name>
</gene>
<dbReference type="RefSeq" id="XP_022243041.1">
    <property type="nucleotide sequence ID" value="XM_022387333.1"/>
</dbReference>
<reference evidence="3" key="1">
    <citation type="submission" date="2025-08" db="UniProtKB">
        <authorList>
            <consortium name="RefSeq"/>
        </authorList>
    </citation>
    <scope>IDENTIFICATION</scope>
    <source>
        <tissue evidence="3">Muscle</tissue>
    </source>
</reference>
<evidence type="ECO:0000313" key="2">
    <source>
        <dbReference type="Proteomes" id="UP000694941"/>
    </source>
</evidence>
<evidence type="ECO:0000256" key="1">
    <source>
        <dbReference type="SAM" id="SignalP"/>
    </source>
</evidence>
<feature type="chain" id="PRO_5045079091" evidence="1">
    <location>
        <begin position="20"/>
        <end position="111"/>
    </location>
</feature>
<feature type="signal peptide" evidence="1">
    <location>
        <begin position="1"/>
        <end position="19"/>
    </location>
</feature>
<accession>A0ABM1SHD6</accession>
<proteinExistence type="predicted"/>
<protein>
    <submittedName>
        <fullName evidence="3">Uncharacterized protein LOC111086029</fullName>
    </submittedName>
</protein>
<evidence type="ECO:0000313" key="3">
    <source>
        <dbReference type="RefSeq" id="XP_022243041.1"/>
    </source>
</evidence>